<organism evidence="1 2">
    <name type="scientific">Clostridioides difficile ATCC 9689 = DSM 1296</name>
    <dbReference type="NCBI Taxonomy" id="1121308"/>
    <lineage>
        <taxon>Bacteria</taxon>
        <taxon>Bacillati</taxon>
        <taxon>Bacillota</taxon>
        <taxon>Clostridia</taxon>
        <taxon>Peptostreptococcales</taxon>
        <taxon>Peptostreptococcaceae</taxon>
        <taxon>Clostridioides</taxon>
    </lineage>
</organism>
<evidence type="ECO:0000313" key="1">
    <source>
        <dbReference type="EMBL" id="AKP44773.1"/>
    </source>
</evidence>
<dbReference type="EMBL" id="CP011970">
    <property type="protein sequence ID" value="AKP44773.1"/>
    <property type="molecule type" value="Genomic_DNA"/>
</dbReference>
<proteinExistence type="predicted"/>
<accession>A0ACA7UP01</accession>
<name>A0ACA7UP01_CLODI</name>
<keyword evidence="2" id="KW-1185">Reference proteome</keyword>
<evidence type="ECO:0000313" key="2">
    <source>
        <dbReference type="Proteomes" id="UP001510562"/>
    </source>
</evidence>
<reference evidence="1 2" key="1">
    <citation type="journal article" date="2015" name="Genome Announc.">
        <title>Complete Genome Sequence of the Novel Temperate Clostridium difficile Phage phiCDIF1296T.</title>
        <authorList>
            <person name="Wittmann J."/>
            <person name="Riedel T."/>
            <person name="Bunk B."/>
            <person name="Sproer C."/>
            <person name="Gronow S."/>
            <person name="Overmann J."/>
        </authorList>
    </citation>
    <scope>NUCLEOTIDE SEQUENCE [LARGE SCALE GENOMIC DNA]</scope>
    <source>
        <strain evidence="2">ATCC 9689 / DSM 1296 / BCRC 10642 / JCM 1296 / NCIMB 10666 / NCTC 11209 / 90556-M6S</strain>
    </source>
</reference>
<dbReference type="Proteomes" id="UP001510562">
    <property type="component" value="Chromosome"/>
</dbReference>
<sequence>MGMYTEFVCAIELKKDTPKEVINILNNMIEGEDRYDITPPHPFFECRRWRWLFIMDSYSFSGRSNTMFEYDDIAKTYYLTIRSNLKNYDDEINKFLNWIKPYIQIHCEDDEFLGYSRYEECRNPELIYYNEIQ</sequence>
<gene>
    <name evidence="1" type="ORF">CDIF1296T_phi099</name>
</gene>
<protein>
    <submittedName>
        <fullName evidence="1">Uncharacterized protein</fullName>
    </submittedName>
</protein>